<proteinExistence type="predicted"/>
<accession>A0A328UGZ1</accession>
<evidence type="ECO:0000256" key="1">
    <source>
        <dbReference type="SAM" id="Phobius"/>
    </source>
</evidence>
<keyword evidence="1" id="KW-0812">Transmembrane</keyword>
<keyword evidence="3" id="KW-1185">Reference proteome</keyword>
<gene>
    <name evidence="2" type="ORF">DPQ25_00535</name>
</gene>
<evidence type="ECO:0000313" key="2">
    <source>
        <dbReference type="EMBL" id="RAQ30032.1"/>
    </source>
</evidence>
<name>A0A328UGZ1_9FIRM</name>
<protein>
    <submittedName>
        <fullName evidence="2">Uncharacterized protein</fullName>
    </submittedName>
</protein>
<sequence length="123" mass="13687">MKNMAKTGFVYLFISLFCVLFGAVYEIFSHEVYSYFMLYAFVFPLVCGALPFFGIAFCRTPVPGRASQNLYHSGIAPLTIGSLFEGALEIYGTTNRLVLVYWILGVGFLLLGLILYAAGNRKN</sequence>
<dbReference type="AlphaFoldDB" id="A0A328UGZ1"/>
<dbReference type="Proteomes" id="UP000249377">
    <property type="component" value="Unassembled WGS sequence"/>
</dbReference>
<organism evidence="2 3">
    <name type="scientific">Hydrogeniiclostridium mannosilyticum</name>
    <dbReference type="NCBI Taxonomy" id="2764322"/>
    <lineage>
        <taxon>Bacteria</taxon>
        <taxon>Bacillati</taxon>
        <taxon>Bacillota</taxon>
        <taxon>Clostridia</taxon>
        <taxon>Eubacteriales</taxon>
        <taxon>Acutalibacteraceae</taxon>
        <taxon>Hydrogeniiclostridium</taxon>
    </lineage>
</organism>
<keyword evidence="1" id="KW-0472">Membrane</keyword>
<feature type="transmembrane region" description="Helical" evidence="1">
    <location>
        <begin position="98"/>
        <end position="118"/>
    </location>
</feature>
<feature type="transmembrane region" description="Helical" evidence="1">
    <location>
        <begin position="9"/>
        <end position="28"/>
    </location>
</feature>
<reference evidence="2 3" key="1">
    <citation type="submission" date="2018-06" db="EMBL/GenBank/DDBJ databases">
        <title>Noncontiguous genome sequence of Ruminococcaceae bacterium ASD2818.</title>
        <authorList>
            <person name="Chaplin A.V."/>
            <person name="Sokolova S.R."/>
            <person name="Kochetkova T.O."/>
            <person name="Goltsov A.Y."/>
            <person name="Trofimov D.Y."/>
            <person name="Efimov B.A."/>
        </authorList>
    </citation>
    <scope>NUCLEOTIDE SEQUENCE [LARGE SCALE GENOMIC DNA]</scope>
    <source>
        <strain evidence="2 3">ASD2818</strain>
    </source>
</reference>
<feature type="transmembrane region" description="Helical" evidence="1">
    <location>
        <begin position="70"/>
        <end position="92"/>
    </location>
</feature>
<feature type="transmembrane region" description="Helical" evidence="1">
    <location>
        <begin position="34"/>
        <end position="58"/>
    </location>
</feature>
<comment type="caution">
    <text evidence="2">The sequence shown here is derived from an EMBL/GenBank/DDBJ whole genome shotgun (WGS) entry which is preliminary data.</text>
</comment>
<evidence type="ECO:0000313" key="3">
    <source>
        <dbReference type="Proteomes" id="UP000249377"/>
    </source>
</evidence>
<dbReference type="EMBL" id="QLYR01000001">
    <property type="protein sequence ID" value="RAQ30032.1"/>
    <property type="molecule type" value="Genomic_DNA"/>
</dbReference>
<keyword evidence="1" id="KW-1133">Transmembrane helix</keyword>